<evidence type="ECO:0000256" key="11">
    <source>
        <dbReference type="ARBA" id="ARBA00022958"/>
    </source>
</evidence>
<comment type="similarity">
    <text evidence="2">Belongs to the Ca(2+):cation antiporter (CaCA) (TC 2.A.19) family. SLC24A subfamily.</text>
</comment>
<dbReference type="PROSITE" id="PS00018">
    <property type="entry name" value="EF_HAND_1"/>
    <property type="match status" value="2"/>
</dbReference>
<dbReference type="GO" id="GO:0015293">
    <property type="term" value="F:symporter activity"/>
    <property type="evidence" value="ECO:0007669"/>
    <property type="project" value="UniProtKB-KW"/>
</dbReference>
<dbReference type="GO" id="GO:0006874">
    <property type="term" value="P:intracellular calcium ion homeostasis"/>
    <property type="evidence" value="ECO:0007669"/>
    <property type="project" value="TreeGrafter"/>
</dbReference>
<dbReference type="FunFam" id="1.20.1420.30:FF:000009">
    <property type="entry name" value="sodium/potassium/calcium exchanger 5 isoform X2"/>
    <property type="match status" value="1"/>
</dbReference>
<keyword evidence="5" id="KW-0633">Potassium transport</keyword>
<dbReference type="SUPFAM" id="SSF47473">
    <property type="entry name" value="EF-hand"/>
    <property type="match status" value="1"/>
</dbReference>
<keyword evidence="10" id="KW-0769">Symport</keyword>
<dbReference type="InterPro" id="IPR018247">
    <property type="entry name" value="EF_Hand_1_Ca_BS"/>
</dbReference>
<dbReference type="EMBL" id="HBIX01002462">
    <property type="protein sequence ID" value="CAE0709128.1"/>
    <property type="molecule type" value="Transcribed_RNA"/>
</dbReference>
<feature type="domain" description="EF-hand" evidence="19">
    <location>
        <begin position="484"/>
        <end position="519"/>
    </location>
</feature>
<keyword evidence="11" id="KW-0630">Potassium</keyword>
<feature type="region of interest" description="Disordered" evidence="17">
    <location>
        <begin position="294"/>
        <end position="350"/>
    </location>
</feature>
<evidence type="ECO:0000256" key="17">
    <source>
        <dbReference type="SAM" id="MobiDB-lite"/>
    </source>
</evidence>
<evidence type="ECO:0000256" key="1">
    <source>
        <dbReference type="ARBA" id="ARBA00004141"/>
    </source>
</evidence>
<dbReference type="Gene3D" id="1.20.1420.30">
    <property type="entry name" value="NCX, central ion-binding region"/>
    <property type="match status" value="2"/>
</dbReference>
<evidence type="ECO:0000256" key="10">
    <source>
        <dbReference type="ARBA" id="ARBA00022847"/>
    </source>
</evidence>
<proteinExistence type="inferred from homology"/>
<dbReference type="SMART" id="SM00054">
    <property type="entry name" value="EFh"/>
    <property type="match status" value="3"/>
</dbReference>
<dbReference type="InterPro" id="IPR011992">
    <property type="entry name" value="EF-hand-dom_pair"/>
</dbReference>
<dbReference type="GO" id="GO:0008273">
    <property type="term" value="F:calcium, potassium:sodium antiporter activity"/>
    <property type="evidence" value="ECO:0007669"/>
    <property type="project" value="TreeGrafter"/>
</dbReference>
<keyword evidence="4" id="KW-0050">Antiport</keyword>
<evidence type="ECO:0000259" key="19">
    <source>
        <dbReference type="PROSITE" id="PS50222"/>
    </source>
</evidence>
<keyword evidence="13" id="KW-0915">Sodium</keyword>
<feature type="domain" description="EF-hand" evidence="19">
    <location>
        <begin position="413"/>
        <end position="448"/>
    </location>
</feature>
<dbReference type="InterPro" id="IPR004837">
    <property type="entry name" value="NaCa_Exmemb"/>
</dbReference>
<feature type="transmembrane region" description="Helical" evidence="18">
    <location>
        <begin position="193"/>
        <end position="216"/>
    </location>
</feature>
<evidence type="ECO:0000256" key="2">
    <source>
        <dbReference type="ARBA" id="ARBA00005364"/>
    </source>
</evidence>
<dbReference type="Pfam" id="PF13202">
    <property type="entry name" value="EF-hand_5"/>
    <property type="match status" value="1"/>
</dbReference>
<evidence type="ECO:0000256" key="4">
    <source>
        <dbReference type="ARBA" id="ARBA00022449"/>
    </source>
</evidence>
<feature type="domain" description="EF-hand" evidence="19">
    <location>
        <begin position="449"/>
        <end position="483"/>
    </location>
</feature>
<evidence type="ECO:0000256" key="18">
    <source>
        <dbReference type="SAM" id="Phobius"/>
    </source>
</evidence>
<dbReference type="InterPro" id="IPR004481">
    <property type="entry name" value="K/Na/Ca-exchanger"/>
</dbReference>
<feature type="transmembrane region" description="Helical" evidence="18">
    <location>
        <begin position="615"/>
        <end position="633"/>
    </location>
</feature>
<keyword evidence="12 18" id="KW-1133">Transmembrane helix</keyword>
<dbReference type="AlphaFoldDB" id="A0A7S4AAS8"/>
<dbReference type="PROSITE" id="PS50222">
    <property type="entry name" value="EF_HAND_2"/>
    <property type="match status" value="3"/>
</dbReference>
<organism evidence="20">
    <name type="scientific">Pseudo-nitzschia australis</name>
    <dbReference type="NCBI Taxonomy" id="44445"/>
    <lineage>
        <taxon>Eukaryota</taxon>
        <taxon>Sar</taxon>
        <taxon>Stramenopiles</taxon>
        <taxon>Ochrophyta</taxon>
        <taxon>Bacillariophyta</taxon>
        <taxon>Bacillariophyceae</taxon>
        <taxon>Bacillariophycidae</taxon>
        <taxon>Bacillariales</taxon>
        <taxon>Bacillariaceae</taxon>
        <taxon>Pseudo-nitzschia</taxon>
    </lineage>
</organism>
<feature type="transmembrane region" description="Helical" evidence="18">
    <location>
        <begin position="163"/>
        <end position="181"/>
    </location>
</feature>
<dbReference type="Gene3D" id="1.10.238.10">
    <property type="entry name" value="EF-hand"/>
    <property type="match status" value="2"/>
</dbReference>
<keyword evidence="15 18" id="KW-0472">Membrane</keyword>
<keyword evidence="9" id="KW-0106">Calcium</keyword>
<dbReference type="InterPro" id="IPR002048">
    <property type="entry name" value="EF_hand_dom"/>
</dbReference>
<evidence type="ECO:0000256" key="12">
    <source>
        <dbReference type="ARBA" id="ARBA00022989"/>
    </source>
</evidence>
<dbReference type="NCBIfam" id="TIGR00367">
    <property type="entry name" value="calcium/sodium antiporter"/>
    <property type="match status" value="1"/>
</dbReference>
<evidence type="ECO:0000256" key="14">
    <source>
        <dbReference type="ARBA" id="ARBA00023065"/>
    </source>
</evidence>
<evidence type="ECO:0000256" key="13">
    <source>
        <dbReference type="ARBA" id="ARBA00023053"/>
    </source>
</evidence>
<keyword evidence="16" id="KW-0739">Sodium transport</keyword>
<evidence type="ECO:0000256" key="9">
    <source>
        <dbReference type="ARBA" id="ARBA00022837"/>
    </source>
</evidence>
<evidence type="ECO:0000256" key="15">
    <source>
        <dbReference type="ARBA" id="ARBA00023136"/>
    </source>
</evidence>
<keyword evidence="14" id="KW-0406">Ion transport</keyword>
<evidence type="ECO:0000313" key="20">
    <source>
        <dbReference type="EMBL" id="CAE0709128.1"/>
    </source>
</evidence>
<evidence type="ECO:0000256" key="8">
    <source>
        <dbReference type="ARBA" id="ARBA00022729"/>
    </source>
</evidence>
<dbReference type="PANTHER" id="PTHR10846:SF73">
    <property type="entry name" value="SODIUM_CALCIUM EXCHANGER MEMBRANE REGION DOMAIN-CONTAINING PROTEIN"/>
    <property type="match status" value="1"/>
</dbReference>
<keyword evidence="7 18" id="KW-0812">Transmembrane</keyword>
<feature type="transmembrane region" description="Helical" evidence="18">
    <location>
        <begin position="585"/>
        <end position="603"/>
    </location>
</feature>
<evidence type="ECO:0000256" key="3">
    <source>
        <dbReference type="ARBA" id="ARBA00022448"/>
    </source>
</evidence>
<gene>
    <name evidence="20" type="ORF">PAUS00366_LOCUS1848</name>
</gene>
<keyword evidence="6" id="KW-0109">Calcium transport</keyword>
<feature type="transmembrane region" description="Helical" evidence="18">
    <location>
        <begin position="228"/>
        <end position="248"/>
    </location>
</feature>
<dbReference type="GO" id="GO:0005262">
    <property type="term" value="F:calcium channel activity"/>
    <property type="evidence" value="ECO:0007669"/>
    <property type="project" value="TreeGrafter"/>
</dbReference>
<feature type="transmembrane region" description="Helical" evidence="18">
    <location>
        <begin position="254"/>
        <end position="274"/>
    </location>
</feature>
<evidence type="ECO:0000256" key="7">
    <source>
        <dbReference type="ARBA" id="ARBA00022692"/>
    </source>
</evidence>
<dbReference type="InterPro" id="IPR044880">
    <property type="entry name" value="NCX_ion-bd_dom_sf"/>
</dbReference>
<feature type="transmembrane region" description="Helical" evidence="18">
    <location>
        <begin position="49"/>
        <end position="69"/>
    </location>
</feature>
<feature type="compositionally biased region" description="Basic and acidic residues" evidence="17">
    <location>
        <begin position="332"/>
        <end position="342"/>
    </location>
</feature>
<keyword evidence="8" id="KW-0732">Signal</keyword>
<dbReference type="Pfam" id="PF13499">
    <property type="entry name" value="EF-hand_7"/>
    <property type="match status" value="1"/>
</dbReference>
<sequence length="714" mass="78467">MPETKSDTDLEFGSGGQKINNCCFRTRHEPLVIETPIGVTLRGKGQLRAAVQTVAFGALVMGYGVLHVYSTIYTEEGDYDSDEEFLRFLQTGDINATDLDQSLAGESAVSCEDSINKADSWWMTLIYVIGILYMFLALAIICDEFFVPALEELSGPRRLNMSMDVAGATLMAAGGSAPELATSLIGTFRQSEIGFGTIVGSAVFNILFVIGMCSILAKDVLSLTWWPLFRDSAFYTVGLIVLAVFSGFNSKNEIHLWESGVLFAMYLLYCLIMWQNKNIYKALTGKVLFHPDGESEECEPDARTATNGEPNGSGGGGNDDNNKKDNEEVDGKEETTTTDKRSTLQNQFSASSVSVKSSNASRASQVSLGLGSEKSSASQPHFLWQGTFRAGILKLLKDGDSWADTAGAGMVSKIMGDADYVFEQVDKDGNGNIDREELRQLFDLLECHATNDELTEVFTQLDANQNGVISRNEFTDWYLKSEKRLLAQVRNVFDQIDINKSNTLERNELKTLLATLDPHVTDADVQSALTDIHKAGSTEELTFEEFSEWYKSSVIYQRKIHQIDENMGGVCDNLYPPAKGGIRDWIWYIICLPLVFLLTFTVPDVQKPGFGKWCYATFLLSIAWIGGFSYFMVDWAEIVGNTIGIPDELMGLTVLAAGTSVPDLLSSVIVARRGQGDMAVSSSVGSNIFDILVGLPIPWILYSAVNKGRPVEVS</sequence>
<dbReference type="GO" id="GO:0005886">
    <property type="term" value="C:plasma membrane"/>
    <property type="evidence" value="ECO:0007669"/>
    <property type="project" value="TreeGrafter"/>
</dbReference>
<dbReference type="GO" id="GO:0005509">
    <property type="term" value="F:calcium ion binding"/>
    <property type="evidence" value="ECO:0007669"/>
    <property type="project" value="InterPro"/>
</dbReference>
<accession>A0A7S4AAS8</accession>
<evidence type="ECO:0000256" key="16">
    <source>
        <dbReference type="ARBA" id="ARBA00023201"/>
    </source>
</evidence>
<dbReference type="PANTHER" id="PTHR10846">
    <property type="entry name" value="SODIUM/POTASSIUM/CALCIUM EXCHANGER"/>
    <property type="match status" value="1"/>
</dbReference>
<comment type="subcellular location">
    <subcellularLocation>
        <location evidence="1">Membrane</location>
        <topology evidence="1">Multi-pass membrane protein</topology>
    </subcellularLocation>
</comment>
<feature type="transmembrane region" description="Helical" evidence="18">
    <location>
        <begin position="121"/>
        <end position="142"/>
    </location>
</feature>
<dbReference type="Pfam" id="PF01699">
    <property type="entry name" value="Na_Ca_ex"/>
    <property type="match status" value="2"/>
</dbReference>
<evidence type="ECO:0000256" key="6">
    <source>
        <dbReference type="ARBA" id="ARBA00022568"/>
    </source>
</evidence>
<name>A0A7S4AAS8_9STRA</name>
<protein>
    <recommendedName>
        <fullName evidence="19">EF-hand domain-containing protein</fullName>
    </recommendedName>
</protein>
<reference evidence="20" key="1">
    <citation type="submission" date="2021-01" db="EMBL/GenBank/DDBJ databases">
        <authorList>
            <person name="Corre E."/>
            <person name="Pelletier E."/>
            <person name="Niang G."/>
            <person name="Scheremetjew M."/>
            <person name="Finn R."/>
            <person name="Kale V."/>
            <person name="Holt S."/>
            <person name="Cochrane G."/>
            <person name="Meng A."/>
            <person name="Brown T."/>
            <person name="Cohen L."/>
        </authorList>
    </citation>
    <scope>NUCLEOTIDE SEQUENCE</scope>
    <source>
        <strain evidence="20">10249 10 AB</strain>
    </source>
</reference>
<keyword evidence="3" id="KW-0813">Transport</keyword>
<evidence type="ECO:0000256" key="5">
    <source>
        <dbReference type="ARBA" id="ARBA00022538"/>
    </source>
</evidence>